<dbReference type="PANTHER" id="PTHR33337">
    <property type="entry name" value="GFA DOMAIN-CONTAINING PROTEIN"/>
    <property type="match status" value="1"/>
</dbReference>
<dbReference type="InterPro" id="IPR011057">
    <property type="entry name" value="Mss4-like_sf"/>
</dbReference>
<keyword evidence="4" id="KW-0456">Lyase</keyword>
<dbReference type="GO" id="GO:0046872">
    <property type="term" value="F:metal ion binding"/>
    <property type="evidence" value="ECO:0007669"/>
    <property type="project" value="UniProtKB-KW"/>
</dbReference>
<dbReference type="InterPro" id="IPR006913">
    <property type="entry name" value="CENP-V/GFA"/>
</dbReference>
<sequence>MTLKGGCSCQAVQYEITSPEPVVALCHCVQCQAMSGTVFGTNLMVPASELHLSPSSTSAIKKWQRPGSSGATCTNSFCSNCGTTVFSQTEAENMKAMRFIKAGTLEDKKWLREHRPVMEINRPEGVGWVGDLVRQI</sequence>
<comment type="caution">
    <text evidence="6">The sequence shown here is derived from an EMBL/GenBank/DDBJ whole genome shotgun (WGS) entry which is preliminary data.</text>
</comment>
<dbReference type="Gene3D" id="3.90.1590.10">
    <property type="entry name" value="glutathione-dependent formaldehyde- activating enzyme (gfa)"/>
    <property type="match status" value="1"/>
</dbReference>
<proteinExistence type="inferred from homology"/>
<keyword evidence="2" id="KW-0479">Metal-binding</keyword>
<dbReference type="PROSITE" id="PS51891">
    <property type="entry name" value="CENP_V_GFA"/>
    <property type="match status" value="1"/>
</dbReference>
<dbReference type="Proteomes" id="UP000799772">
    <property type="component" value="Unassembled WGS sequence"/>
</dbReference>
<feature type="domain" description="CENP-V/GFA" evidence="5">
    <location>
        <begin position="3"/>
        <end position="111"/>
    </location>
</feature>
<protein>
    <recommendedName>
        <fullName evidence="5">CENP-V/GFA domain-containing protein</fullName>
    </recommendedName>
</protein>
<dbReference type="PANTHER" id="PTHR33337:SF40">
    <property type="entry name" value="CENP-V_GFA DOMAIN-CONTAINING PROTEIN-RELATED"/>
    <property type="match status" value="1"/>
</dbReference>
<evidence type="ECO:0000256" key="2">
    <source>
        <dbReference type="ARBA" id="ARBA00022723"/>
    </source>
</evidence>
<evidence type="ECO:0000313" key="6">
    <source>
        <dbReference type="EMBL" id="KAF2098649.1"/>
    </source>
</evidence>
<evidence type="ECO:0000259" key="5">
    <source>
        <dbReference type="PROSITE" id="PS51891"/>
    </source>
</evidence>
<evidence type="ECO:0000313" key="7">
    <source>
        <dbReference type="Proteomes" id="UP000799772"/>
    </source>
</evidence>
<reference evidence="6" key="1">
    <citation type="journal article" date="2020" name="Stud. Mycol.">
        <title>101 Dothideomycetes genomes: a test case for predicting lifestyles and emergence of pathogens.</title>
        <authorList>
            <person name="Haridas S."/>
            <person name="Albert R."/>
            <person name="Binder M."/>
            <person name="Bloem J."/>
            <person name="Labutti K."/>
            <person name="Salamov A."/>
            <person name="Andreopoulos B."/>
            <person name="Baker S."/>
            <person name="Barry K."/>
            <person name="Bills G."/>
            <person name="Bluhm B."/>
            <person name="Cannon C."/>
            <person name="Castanera R."/>
            <person name="Culley D."/>
            <person name="Daum C."/>
            <person name="Ezra D."/>
            <person name="Gonzalez J."/>
            <person name="Henrissat B."/>
            <person name="Kuo A."/>
            <person name="Liang C."/>
            <person name="Lipzen A."/>
            <person name="Lutzoni F."/>
            <person name="Magnuson J."/>
            <person name="Mondo S."/>
            <person name="Nolan M."/>
            <person name="Ohm R."/>
            <person name="Pangilinan J."/>
            <person name="Park H.-J."/>
            <person name="Ramirez L."/>
            <person name="Alfaro M."/>
            <person name="Sun H."/>
            <person name="Tritt A."/>
            <person name="Yoshinaga Y."/>
            <person name="Zwiers L.-H."/>
            <person name="Turgeon B."/>
            <person name="Goodwin S."/>
            <person name="Spatafora J."/>
            <person name="Crous P."/>
            <person name="Grigoriev I."/>
        </authorList>
    </citation>
    <scope>NUCLEOTIDE SEQUENCE</scope>
    <source>
        <strain evidence="6">CBS 133067</strain>
    </source>
</reference>
<gene>
    <name evidence="6" type="ORF">NA57DRAFT_75886</name>
</gene>
<dbReference type="OrthoDB" id="428768at2759"/>
<dbReference type="Pfam" id="PF04828">
    <property type="entry name" value="GFA"/>
    <property type="match status" value="1"/>
</dbReference>
<keyword evidence="3" id="KW-0862">Zinc</keyword>
<dbReference type="EMBL" id="ML978126">
    <property type="protein sequence ID" value="KAF2098649.1"/>
    <property type="molecule type" value="Genomic_DNA"/>
</dbReference>
<evidence type="ECO:0000256" key="1">
    <source>
        <dbReference type="ARBA" id="ARBA00005495"/>
    </source>
</evidence>
<dbReference type="SUPFAM" id="SSF51316">
    <property type="entry name" value="Mss4-like"/>
    <property type="match status" value="1"/>
</dbReference>
<dbReference type="AlphaFoldDB" id="A0A9P4MAD1"/>
<comment type="similarity">
    <text evidence="1">Belongs to the Gfa family.</text>
</comment>
<evidence type="ECO:0000256" key="3">
    <source>
        <dbReference type="ARBA" id="ARBA00022833"/>
    </source>
</evidence>
<evidence type="ECO:0000256" key="4">
    <source>
        <dbReference type="ARBA" id="ARBA00023239"/>
    </source>
</evidence>
<accession>A0A9P4MAD1</accession>
<organism evidence="6 7">
    <name type="scientific">Rhizodiscina lignyota</name>
    <dbReference type="NCBI Taxonomy" id="1504668"/>
    <lineage>
        <taxon>Eukaryota</taxon>
        <taxon>Fungi</taxon>
        <taxon>Dikarya</taxon>
        <taxon>Ascomycota</taxon>
        <taxon>Pezizomycotina</taxon>
        <taxon>Dothideomycetes</taxon>
        <taxon>Pleosporomycetidae</taxon>
        <taxon>Aulographales</taxon>
        <taxon>Rhizodiscinaceae</taxon>
        <taxon>Rhizodiscina</taxon>
    </lineage>
</organism>
<keyword evidence="7" id="KW-1185">Reference proteome</keyword>
<name>A0A9P4MAD1_9PEZI</name>
<dbReference type="GO" id="GO:0016846">
    <property type="term" value="F:carbon-sulfur lyase activity"/>
    <property type="evidence" value="ECO:0007669"/>
    <property type="project" value="InterPro"/>
</dbReference>